<dbReference type="PANTHER" id="PTHR31286">
    <property type="entry name" value="GLYCINE-RICH CELL WALL STRUCTURAL PROTEIN 1.8-LIKE"/>
    <property type="match status" value="1"/>
</dbReference>
<dbReference type="OrthoDB" id="1461560at2759"/>
<organism evidence="1 2">
    <name type="scientific">Carnegiea gigantea</name>
    <dbReference type="NCBI Taxonomy" id="171969"/>
    <lineage>
        <taxon>Eukaryota</taxon>
        <taxon>Viridiplantae</taxon>
        <taxon>Streptophyta</taxon>
        <taxon>Embryophyta</taxon>
        <taxon>Tracheophyta</taxon>
        <taxon>Spermatophyta</taxon>
        <taxon>Magnoliopsida</taxon>
        <taxon>eudicotyledons</taxon>
        <taxon>Gunneridae</taxon>
        <taxon>Pentapetalae</taxon>
        <taxon>Caryophyllales</taxon>
        <taxon>Cactineae</taxon>
        <taxon>Cactaceae</taxon>
        <taxon>Cactoideae</taxon>
        <taxon>Echinocereeae</taxon>
        <taxon>Carnegiea</taxon>
    </lineage>
</organism>
<proteinExistence type="predicted"/>
<reference evidence="1" key="1">
    <citation type="submission" date="2022-04" db="EMBL/GenBank/DDBJ databases">
        <title>Carnegiea gigantea Genome sequencing and assembly v2.</title>
        <authorList>
            <person name="Copetti D."/>
            <person name="Sanderson M.J."/>
            <person name="Burquez A."/>
            <person name="Wojciechowski M.F."/>
        </authorList>
    </citation>
    <scope>NUCLEOTIDE SEQUENCE</scope>
    <source>
        <strain evidence="1">SGP5-SGP5p</strain>
        <tissue evidence="1">Aerial part</tissue>
    </source>
</reference>
<accession>A0A9Q1QIS5</accession>
<dbReference type="InterPro" id="IPR040256">
    <property type="entry name" value="At4g02000-like"/>
</dbReference>
<comment type="caution">
    <text evidence="1">The sequence shown here is derived from an EMBL/GenBank/DDBJ whole genome shotgun (WGS) entry which is preliminary data.</text>
</comment>
<gene>
    <name evidence="1" type="ORF">Cgig2_009026</name>
</gene>
<evidence type="ECO:0000313" key="2">
    <source>
        <dbReference type="Proteomes" id="UP001153076"/>
    </source>
</evidence>
<protein>
    <recommendedName>
        <fullName evidence="3">DUF4283 domain-containing protein</fullName>
    </recommendedName>
</protein>
<dbReference type="Proteomes" id="UP001153076">
    <property type="component" value="Unassembled WGS sequence"/>
</dbReference>
<dbReference type="EMBL" id="JAKOGI010000154">
    <property type="protein sequence ID" value="KAJ8441780.1"/>
    <property type="molecule type" value="Genomic_DNA"/>
</dbReference>
<dbReference type="PANTHER" id="PTHR31286:SF165">
    <property type="entry name" value="DUF4283 DOMAIN-CONTAINING PROTEIN"/>
    <property type="match status" value="1"/>
</dbReference>
<sequence length="206" mass="23995">MLGVSPPLSVLTSFIKRIWHDFLIDRIIMFKNGVALVRFDYVETRDKVLIWVQLPDLDLKYWSASALSKLASLLGTPIMVHKNTKKKYRIQHHVPKHIYFENEHRILMQQEVLFEWEPVLCGKCKRYGHETTNCTKGSHWEWRPKVTSHPEPDGGMIRSQDEEWVIIPQHGNKPPVANEGVQTPTCNSFDVLAKNKWKNNLRKGNS</sequence>
<name>A0A9Q1QIS5_9CARY</name>
<dbReference type="AlphaFoldDB" id="A0A9Q1QIS5"/>
<evidence type="ECO:0000313" key="1">
    <source>
        <dbReference type="EMBL" id="KAJ8441780.1"/>
    </source>
</evidence>
<keyword evidence="2" id="KW-1185">Reference proteome</keyword>
<evidence type="ECO:0008006" key="3">
    <source>
        <dbReference type="Google" id="ProtNLM"/>
    </source>
</evidence>